<accession>A0A975SLQ3</accession>
<dbReference type="Pfam" id="PF00929">
    <property type="entry name" value="RNase_T"/>
    <property type="match status" value="1"/>
</dbReference>
<reference evidence="5" key="1">
    <citation type="submission" date="2020-11" db="EMBL/GenBank/DDBJ databases">
        <title>Azospira inquinata sp. nov.</title>
        <authorList>
            <person name="Moe W.M."/>
            <person name="Mikes M.C."/>
        </authorList>
    </citation>
    <scope>NUCLEOTIDE SEQUENCE</scope>
    <source>
        <strain evidence="5">Azo-3</strain>
    </source>
</reference>
<evidence type="ECO:0000256" key="1">
    <source>
        <dbReference type="ARBA" id="ARBA00022722"/>
    </source>
</evidence>
<evidence type="ECO:0000259" key="4">
    <source>
        <dbReference type="SMART" id="SM00479"/>
    </source>
</evidence>
<proteinExistence type="predicted"/>
<dbReference type="RefSeq" id="WP_216128617.1">
    <property type="nucleotide sequence ID" value="NZ_CP064782.1"/>
</dbReference>
<dbReference type="KEGG" id="aiq:Azoinq_12420"/>
<evidence type="ECO:0000256" key="2">
    <source>
        <dbReference type="ARBA" id="ARBA00022801"/>
    </source>
</evidence>
<organism evidence="5 6">
    <name type="scientific">Azospira inquinata</name>
    <dbReference type="NCBI Taxonomy" id="2785627"/>
    <lineage>
        <taxon>Bacteria</taxon>
        <taxon>Pseudomonadati</taxon>
        <taxon>Pseudomonadota</taxon>
        <taxon>Betaproteobacteria</taxon>
        <taxon>Rhodocyclales</taxon>
        <taxon>Rhodocyclaceae</taxon>
        <taxon>Azospira</taxon>
    </lineage>
</organism>
<dbReference type="InterPro" id="IPR013520">
    <property type="entry name" value="Ribonucl_H"/>
</dbReference>
<dbReference type="Proteomes" id="UP000683428">
    <property type="component" value="Chromosome"/>
</dbReference>
<sequence length="239" mass="27168">MSLWSRLLDRCRGRPAPLLDAGAAARLEAWRAQPEADLKLPHFRTRYVVVDVETSGLDMMKDRLISIGAVAVNGGLIDFHDAFEVILRQEEVSDTDNILLHGIGGSAQRAGREPVAALLDFLDYIGKSPLVAYHARFDETMIARAMARRLGEPFRRPWLDLAWVMPELYRERLDVLATLDRWLEMFDIENIQRHNAVSDCYATAKLLQVALARGTQKGADTPAKLMELERMRRWMRRAG</sequence>
<dbReference type="EMBL" id="CP064782">
    <property type="protein sequence ID" value="QWT48640.1"/>
    <property type="molecule type" value="Genomic_DNA"/>
</dbReference>
<protein>
    <submittedName>
        <fullName evidence="5">3'-5' exonuclease</fullName>
    </submittedName>
</protein>
<dbReference type="GO" id="GO:0006259">
    <property type="term" value="P:DNA metabolic process"/>
    <property type="evidence" value="ECO:0007669"/>
    <property type="project" value="UniProtKB-ARBA"/>
</dbReference>
<dbReference type="PANTHER" id="PTHR30231:SF4">
    <property type="entry name" value="PROTEIN NEN2"/>
    <property type="match status" value="1"/>
</dbReference>
<evidence type="ECO:0000313" key="5">
    <source>
        <dbReference type="EMBL" id="QWT48640.1"/>
    </source>
</evidence>
<evidence type="ECO:0000256" key="3">
    <source>
        <dbReference type="ARBA" id="ARBA00022839"/>
    </source>
</evidence>
<dbReference type="CDD" id="cd06127">
    <property type="entry name" value="DEDDh"/>
    <property type="match status" value="1"/>
</dbReference>
<evidence type="ECO:0000313" key="6">
    <source>
        <dbReference type="Proteomes" id="UP000683428"/>
    </source>
</evidence>
<dbReference type="AlphaFoldDB" id="A0A975SLQ3"/>
<dbReference type="GO" id="GO:0005829">
    <property type="term" value="C:cytosol"/>
    <property type="evidence" value="ECO:0007669"/>
    <property type="project" value="TreeGrafter"/>
</dbReference>
<dbReference type="GO" id="GO:0008408">
    <property type="term" value="F:3'-5' exonuclease activity"/>
    <property type="evidence" value="ECO:0007669"/>
    <property type="project" value="TreeGrafter"/>
</dbReference>
<keyword evidence="6" id="KW-1185">Reference proteome</keyword>
<gene>
    <name evidence="5" type="ORF">Azoinq_12420</name>
</gene>
<dbReference type="PANTHER" id="PTHR30231">
    <property type="entry name" value="DNA POLYMERASE III SUBUNIT EPSILON"/>
    <property type="match status" value="1"/>
</dbReference>
<keyword evidence="2" id="KW-0378">Hydrolase</keyword>
<feature type="domain" description="Exonuclease" evidence="4">
    <location>
        <begin position="46"/>
        <end position="216"/>
    </location>
</feature>
<keyword evidence="3 5" id="KW-0269">Exonuclease</keyword>
<dbReference type="SMART" id="SM00479">
    <property type="entry name" value="EXOIII"/>
    <property type="match status" value="1"/>
</dbReference>
<keyword evidence="1" id="KW-0540">Nuclease</keyword>
<name>A0A975SLQ3_9RHOO</name>